<evidence type="ECO:0000256" key="3">
    <source>
        <dbReference type="ARBA" id="ARBA00022679"/>
    </source>
</evidence>
<dbReference type="InterPro" id="IPR029044">
    <property type="entry name" value="Nucleotide-diphossugar_trans"/>
</dbReference>
<keyword evidence="3" id="KW-0808">Transferase</keyword>
<dbReference type="PANTHER" id="PTHR48090:SF10">
    <property type="entry name" value="GLUCOSYL-3-PHOSPHOGLYCERATE SYNTHASE"/>
    <property type="match status" value="1"/>
</dbReference>
<comment type="similarity">
    <text evidence="1">Belongs to the glycosyltransferase 2 family.</text>
</comment>
<dbReference type="EMBL" id="LAZR01004155">
    <property type="protein sequence ID" value="KKN11256.1"/>
    <property type="molecule type" value="Genomic_DNA"/>
</dbReference>
<dbReference type="AlphaFoldDB" id="A0A0F9QDF7"/>
<comment type="caution">
    <text evidence="4">The sequence shown here is derived from an EMBL/GenBank/DDBJ whole genome shotgun (WGS) entry which is preliminary data.</text>
</comment>
<gene>
    <name evidence="4" type="ORF">LCGC14_1028330</name>
</gene>
<dbReference type="GO" id="GO:0016757">
    <property type="term" value="F:glycosyltransferase activity"/>
    <property type="evidence" value="ECO:0007669"/>
    <property type="project" value="UniProtKB-KW"/>
</dbReference>
<evidence type="ECO:0000256" key="2">
    <source>
        <dbReference type="ARBA" id="ARBA00022676"/>
    </source>
</evidence>
<dbReference type="Gene3D" id="3.90.550.10">
    <property type="entry name" value="Spore Coat Polysaccharide Biosynthesis Protein SpsA, Chain A"/>
    <property type="match status" value="1"/>
</dbReference>
<evidence type="ECO:0008006" key="5">
    <source>
        <dbReference type="Google" id="ProtNLM"/>
    </source>
</evidence>
<evidence type="ECO:0000313" key="4">
    <source>
        <dbReference type="EMBL" id="KKN11256.1"/>
    </source>
</evidence>
<sequence length="434" mass="48550">MAEKIDKVTQPQTLSDEVLEQVAKIGQADILVGIPSFRNAKTIAHVVEVATEGMVKYFPDLKPVLVNSDGGSTDNTREIVLNTKIPKTVEKIVTPYRGIPGKGSAFATIFEIADRLHTKVCIVVDSDLRSITPEWIRLLGYPVYKYNFGLVTPYYRRYKYDGTITNSLAYPLTRSLYGTIIRQPIGGEFGMSGSLAKILAHQKFGDSNIAKFGIDIWMTTTAICEGFSTAQAAMGVKLHDAKDPAASLAPMFEQVVGSMFSLMDRYEVKWKAIKGAQSVDLFGEDVEQKPVSFEVDFLKLIQNFKTGFKKYEQVIKTIVQDDVYHELKAVSHSHLNKLHFPDELWAKTVYDCAIAYNYGPFPSNTVLEALVPLYFAKTASFILSTKYMSSSLAEAIVEGTAEVFEEEKDHLSNYWNIAKKKYPKQSKKHAISKN</sequence>
<organism evidence="4">
    <name type="scientific">marine sediment metagenome</name>
    <dbReference type="NCBI Taxonomy" id="412755"/>
    <lineage>
        <taxon>unclassified sequences</taxon>
        <taxon>metagenomes</taxon>
        <taxon>ecological metagenomes</taxon>
    </lineage>
</organism>
<protein>
    <recommendedName>
        <fullName evidence="5">Glycosyltransferase 2-like domain-containing protein</fullName>
    </recommendedName>
</protein>
<dbReference type="SUPFAM" id="SSF53448">
    <property type="entry name" value="Nucleotide-diphospho-sugar transferases"/>
    <property type="match status" value="1"/>
</dbReference>
<accession>A0A0F9QDF7</accession>
<name>A0A0F9QDF7_9ZZZZ</name>
<proteinExistence type="inferred from homology"/>
<evidence type="ECO:0000256" key="1">
    <source>
        <dbReference type="ARBA" id="ARBA00006739"/>
    </source>
</evidence>
<dbReference type="InterPro" id="IPR050256">
    <property type="entry name" value="Glycosyltransferase_2"/>
</dbReference>
<dbReference type="PANTHER" id="PTHR48090">
    <property type="entry name" value="UNDECAPRENYL-PHOSPHATE 4-DEOXY-4-FORMAMIDO-L-ARABINOSE TRANSFERASE-RELATED"/>
    <property type="match status" value="1"/>
</dbReference>
<keyword evidence="2" id="KW-0328">Glycosyltransferase</keyword>
<reference evidence="4" key="1">
    <citation type="journal article" date="2015" name="Nature">
        <title>Complex archaea that bridge the gap between prokaryotes and eukaryotes.</title>
        <authorList>
            <person name="Spang A."/>
            <person name="Saw J.H."/>
            <person name="Jorgensen S.L."/>
            <person name="Zaremba-Niedzwiedzka K."/>
            <person name="Martijn J."/>
            <person name="Lind A.E."/>
            <person name="van Eijk R."/>
            <person name="Schleper C."/>
            <person name="Guy L."/>
            <person name="Ettema T.J."/>
        </authorList>
    </citation>
    <scope>NUCLEOTIDE SEQUENCE</scope>
</reference>